<sequence>MTDKNVLLEEIEKVHRQLTELRQEYWLQVDLFTPLWWLLLAVMILPWVVWWRFADKQRLSEIVFYGVTISFLIFLLDHIGYELNLWEYPHKLVRFIPEASPIDFGILPVMHMFVYQYCRSWRSFVIVNIVMAAFCAFIAEPISVWIDFYKMLNWEYIYSFPIYIVKAVFVKALLERIAGVKKRAGRKHADPSSP</sequence>
<feature type="transmembrane region" description="Helical" evidence="1">
    <location>
        <begin position="156"/>
        <end position="174"/>
    </location>
</feature>
<dbReference type="RefSeq" id="WP_183600674.1">
    <property type="nucleotide sequence ID" value="NZ_JACHXK010000005.1"/>
</dbReference>
<evidence type="ECO:0000256" key="1">
    <source>
        <dbReference type="SAM" id="Phobius"/>
    </source>
</evidence>
<proteinExistence type="predicted"/>
<name>A0A7W5AXW2_9BACL</name>
<dbReference type="Proteomes" id="UP000570361">
    <property type="component" value="Unassembled WGS sequence"/>
</dbReference>
<keyword evidence="3" id="KW-1185">Reference proteome</keyword>
<feature type="transmembrane region" description="Helical" evidence="1">
    <location>
        <begin position="101"/>
        <end position="118"/>
    </location>
</feature>
<keyword evidence="1" id="KW-1133">Transmembrane helix</keyword>
<organism evidence="2 3">
    <name type="scientific">Paenibacillus phyllosphaerae</name>
    <dbReference type="NCBI Taxonomy" id="274593"/>
    <lineage>
        <taxon>Bacteria</taxon>
        <taxon>Bacillati</taxon>
        <taxon>Bacillota</taxon>
        <taxon>Bacilli</taxon>
        <taxon>Bacillales</taxon>
        <taxon>Paenibacillaceae</taxon>
        <taxon>Paenibacillus</taxon>
    </lineage>
</organism>
<gene>
    <name evidence="2" type="ORF">FHS18_002857</name>
</gene>
<feature type="transmembrane region" description="Helical" evidence="1">
    <location>
        <begin position="62"/>
        <end position="81"/>
    </location>
</feature>
<accession>A0A7W5AXW2</accession>
<keyword evidence="1" id="KW-0812">Transmembrane</keyword>
<keyword evidence="1" id="KW-0472">Membrane</keyword>
<protein>
    <submittedName>
        <fullName evidence="2">Uncharacterized protein</fullName>
    </submittedName>
</protein>
<dbReference type="InterPro" id="IPR048147">
    <property type="entry name" value="CBO0543-like"/>
</dbReference>
<evidence type="ECO:0000313" key="3">
    <source>
        <dbReference type="Proteomes" id="UP000570361"/>
    </source>
</evidence>
<evidence type="ECO:0000313" key="2">
    <source>
        <dbReference type="EMBL" id="MBB3110790.1"/>
    </source>
</evidence>
<dbReference type="NCBIfam" id="NF041644">
    <property type="entry name" value="CBO0543_fam"/>
    <property type="match status" value="1"/>
</dbReference>
<feature type="transmembrane region" description="Helical" evidence="1">
    <location>
        <begin position="125"/>
        <end position="144"/>
    </location>
</feature>
<dbReference type="AlphaFoldDB" id="A0A7W5AXW2"/>
<dbReference type="EMBL" id="JACHXK010000005">
    <property type="protein sequence ID" value="MBB3110790.1"/>
    <property type="molecule type" value="Genomic_DNA"/>
</dbReference>
<comment type="caution">
    <text evidence="2">The sequence shown here is derived from an EMBL/GenBank/DDBJ whole genome shotgun (WGS) entry which is preliminary data.</text>
</comment>
<feature type="transmembrane region" description="Helical" evidence="1">
    <location>
        <begin position="31"/>
        <end position="50"/>
    </location>
</feature>
<reference evidence="2 3" key="1">
    <citation type="submission" date="2020-08" db="EMBL/GenBank/DDBJ databases">
        <title>Genomic Encyclopedia of Type Strains, Phase III (KMG-III): the genomes of soil and plant-associated and newly described type strains.</title>
        <authorList>
            <person name="Whitman W."/>
        </authorList>
    </citation>
    <scope>NUCLEOTIDE SEQUENCE [LARGE SCALE GENOMIC DNA]</scope>
    <source>
        <strain evidence="2 3">CECT 5862</strain>
    </source>
</reference>